<proteinExistence type="predicted"/>
<gene>
    <name evidence="1" type="ORF">F0562_030757</name>
</gene>
<name>A0A5J5B3I6_9ASTE</name>
<accession>A0A5J5B3I6</accession>
<dbReference type="EMBL" id="CM018040">
    <property type="protein sequence ID" value="KAA8535741.1"/>
    <property type="molecule type" value="Genomic_DNA"/>
</dbReference>
<dbReference type="AlphaFoldDB" id="A0A5J5B3I6"/>
<sequence length="154" mass="17382">MLADESSLERTMTEEHACPTEVALTFEETKDLDVRIIDVARTSNLSKTGRGKNAATTILEKHDPSMYSIDDALKMECHIIVALGMIRYKSHDLEAYLQLQLLSATKVADMIDNLKKKLKDMKVKLGTTWSTANNLKKQLTESYTTMSLRDLEIT</sequence>
<keyword evidence="2" id="KW-1185">Reference proteome</keyword>
<reference evidence="1 2" key="1">
    <citation type="submission" date="2019-09" db="EMBL/GenBank/DDBJ databases">
        <title>A chromosome-level genome assembly of the Chinese tupelo Nyssa sinensis.</title>
        <authorList>
            <person name="Yang X."/>
            <person name="Kang M."/>
            <person name="Yang Y."/>
            <person name="Xiong H."/>
            <person name="Wang M."/>
            <person name="Zhang Z."/>
            <person name="Wang Z."/>
            <person name="Wu H."/>
            <person name="Ma T."/>
            <person name="Liu J."/>
            <person name="Xi Z."/>
        </authorList>
    </citation>
    <scope>NUCLEOTIDE SEQUENCE [LARGE SCALE GENOMIC DNA]</scope>
    <source>
        <strain evidence="1">J267</strain>
        <tissue evidence="1">Leaf</tissue>
    </source>
</reference>
<protein>
    <submittedName>
        <fullName evidence="1">Uncharacterized protein</fullName>
    </submittedName>
</protein>
<organism evidence="1 2">
    <name type="scientific">Nyssa sinensis</name>
    <dbReference type="NCBI Taxonomy" id="561372"/>
    <lineage>
        <taxon>Eukaryota</taxon>
        <taxon>Viridiplantae</taxon>
        <taxon>Streptophyta</taxon>
        <taxon>Embryophyta</taxon>
        <taxon>Tracheophyta</taxon>
        <taxon>Spermatophyta</taxon>
        <taxon>Magnoliopsida</taxon>
        <taxon>eudicotyledons</taxon>
        <taxon>Gunneridae</taxon>
        <taxon>Pentapetalae</taxon>
        <taxon>asterids</taxon>
        <taxon>Cornales</taxon>
        <taxon>Nyssaceae</taxon>
        <taxon>Nyssa</taxon>
    </lineage>
</organism>
<evidence type="ECO:0000313" key="1">
    <source>
        <dbReference type="EMBL" id="KAA8535741.1"/>
    </source>
</evidence>
<dbReference type="Proteomes" id="UP000325577">
    <property type="component" value="Linkage Group LG17"/>
</dbReference>
<evidence type="ECO:0000313" key="2">
    <source>
        <dbReference type="Proteomes" id="UP000325577"/>
    </source>
</evidence>